<dbReference type="Pfam" id="PF13521">
    <property type="entry name" value="AAA_28"/>
    <property type="match status" value="1"/>
</dbReference>
<reference evidence="2 3" key="1">
    <citation type="journal article" date="2018" name="Environ. Microbiol.">
        <title>Ecological and genomic features of two widespread freshwater picocyanobacteria.</title>
        <authorList>
            <person name="Cabello-Yeves P.J."/>
            <person name="Picazo A."/>
            <person name="Camacho A."/>
            <person name="Callieri C."/>
            <person name="Rosselli R."/>
            <person name="Roda-Garcia J.J."/>
            <person name="Coutinho F.H."/>
            <person name="Rodriguez-Valera F."/>
        </authorList>
    </citation>
    <scope>NUCLEOTIDE SEQUENCE [LARGE SCALE GENOMIC DNA]</scope>
    <source>
        <strain evidence="2 3">Tous</strain>
    </source>
</reference>
<sequence>MRIAISGSHSLGKSTVVNDWVALNGDYMREEEPYRVLGLRGPYEILFRDASTRLHNGIQLYYSISRLNRYSTAAEQVIFDRAPVDYIAYSQYTANQRSTDIDDDFVLSMVSAARESLDRLDILAFVPQSDDWPVAMEDDGIRPVDHSYRDEVDAIFKQIYRDGRFDILPKKSPPLLIELVGSPEHRLLQLAQAVEKVQVETR</sequence>
<protein>
    <recommendedName>
        <fullName evidence="1">NadR/Ttd14 AAA domain-containing protein</fullName>
    </recommendedName>
</protein>
<dbReference type="EMBL" id="PXXO01000004">
    <property type="protein sequence ID" value="PSJ06371.1"/>
    <property type="molecule type" value="Genomic_DNA"/>
</dbReference>
<accession>A0A2P7MYW3</accession>
<evidence type="ECO:0000259" key="1">
    <source>
        <dbReference type="Pfam" id="PF13521"/>
    </source>
</evidence>
<evidence type="ECO:0000313" key="2">
    <source>
        <dbReference type="EMBL" id="PSJ06371.1"/>
    </source>
</evidence>
<evidence type="ECO:0000313" key="3">
    <source>
        <dbReference type="Proteomes" id="UP000243002"/>
    </source>
</evidence>
<proteinExistence type="predicted"/>
<name>A0A2P7MYW3_9CYAN</name>
<gene>
    <name evidence="2" type="ORF">C7K55_05340</name>
</gene>
<dbReference type="AlphaFoldDB" id="A0A2P7MYW3"/>
<keyword evidence="3" id="KW-1185">Reference proteome</keyword>
<feature type="domain" description="NadR/Ttd14 AAA" evidence="1">
    <location>
        <begin position="2"/>
        <end position="165"/>
    </location>
</feature>
<dbReference type="InterPro" id="IPR027417">
    <property type="entry name" value="P-loop_NTPase"/>
</dbReference>
<dbReference type="Gene3D" id="3.40.50.300">
    <property type="entry name" value="P-loop containing nucleotide triphosphate hydrolases"/>
    <property type="match status" value="1"/>
</dbReference>
<comment type="caution">
    <text evidence="2">The sequence shown here is derived from an EMBL/GenBank/DDBJ whole genome shotgun (WGS) entry which is preliminary data.</text>
</comment>
<dbReference type="OrthoDB" id="7351510at2"/>
<dbReference type="InterPro" id="IPR038727">
    <property type="entry name" value="NadR/Ttd14_AAA_dom"/>
</dbReference>
<organism evidence="2 3">
    <name type="scientific">Cyanobium usitatum str. Tous</name>
    <dbReference type="NCBI Taxonomy" id="2116684"/>
    <lineage>
        <taxon>Bacteria</taxon>
        <taxon>Bacillati</taxon>
        <taxon>Cyanobacteriota</taxon>
        <taxon>Cyanophyceae</taxon>
        <taxon>Synechococcales</taxon>
        <taxon>Prochlorococcaceae</taxon>
        <taxon>Cyanobium</taxon>
    </lineage>
</organism>
<dbReference type="Proteomes" id="UP000243002">
    <property type="component" value="Unassembled WGS sequence"/>
</dbReference>